<reference evidence="9 10" key="1">
    <citation type="submission" date="2020-03" db="EMBL/GenBank/DDBJ databases">
        <title>Genomic Encyclopedia of Type Strains, Phase IV (KMG-IV): sequencing the most valuable type-strain genomes for metagenomic binning, comparative biology and taxonomic classification.</title>
        <authorList>
            <person name="Goeker M."/>
        </authorList>
    </citation>
    <scope>NUCLEOTIDE SEQUENCE [LARGE SCALE GENOMIC DNA]</scope>
    <source>
        <strain evidence="9 10">DSM 19867</strain>
    </source>
</reference>
<dbReference type="InterPro" id="IPR049940">
    <property type="entry name" value="GluQ/Sye"/>
</dbReference>
<feature type="domain" description="Glutamyl/glutaminyl-tRNA synthetase class Ib catalytic" evidence="8">
    <location>
        <begin position="2"/>
        <end position="279"/>
    </location>
</feature>
<dbReference type="SUPFAM" id="SSF52374">
    <property type="entry name" value="Nucleotidylyl transferase"/>
    <property type="match status" value="1"/>
</dbReference>
<evidence type="ECO:0000313" key="10">
    <source>
        <dbReference type="Proteomes" id="UP000570514"/>
    </source>
</evidence>
<dbReference type="InterPro" id="IPR014729">
    <property type="entry name" value="Rossmann-like_a/b/a_fold"/>
</dbReference>
<dbReference type="AlphaFoldDB" id="A0A846MYQ2"/>
<dbReference type="NCBIfam" id="NF004315">
    <property type="entry name" value="PRK05710.1-4"/>
    <property type="match status" value="1"/>
</dbReference>
<evidence type="ECO:0000256" key="7">
    <source>
        <dbReference type="RuleBase" id="RU363037"/>
    </source>
</evidence>
<dbReference type="GO" id="GO:0005829">
    <property type="term" value="C:cytosol"/>
    <property type="evidence" value="ECO:0007669"/>
    <property type="project" value="TreeGrafter"/>
</dbReference>
<accession>A0A846MYQ2</accession>
<comment type="similarity">
    <text evidence="7">Belongs to the class-I aminoacyl-tRNA synthetase family.</text>
</comment>
<dbReference type="Gene3D" id="3.40.50.620">
    <property type="entry name" value="HUPs"/>
    <property type="match status" value="1"/>
</dbReference>
<dbReference type="Proteomes" id="UP000570514">
    <property type="component" value="Unassembled WGS sequence"/>
</dbReference>
<evidence type="ECO:0000313" key="9">
    <source>
        <dbReference type="EMBL" id="NIK88087.1"/>
    </source>
</evidence>
<dbReference type="PRINTS" id="PR00987">
    <property type="entry name" value="TRNASYNTHGLU"/>
</dbReference>
<keyword evidence="1 7" id="KW-0436">Ligase</keyword>
<dbReference type="InterPro" id="IPR001412">
    <property type="entry name" value="aa-tRNA-synth_I_CS"/>
</dbReference>
<dbReference type="InterPro" id="IPR000924">
    <property type="entry name" value="Glu/Gln-tRNA-synth"/>
</dbReference>
<dbReference type="PANTHER" id="PTHR43311:SF1">
    <property type="entry name" value="GLUTAMYL-Q TRNA(ASP) SYNTHETASE"/>
    <property type="match status" value="1"/>
</dbReference>
<dbReference type="PROSITE" id="PS00178">
    <property type="entry name" value="AA_TRNA_LIGASE_I"/>
    <property type="match status" value="1"/>
</dbReference>
<protein>
    <submittedName>
        <fullName evidence="9">Glutamyl-Q tRNA(Asp) synthetase</fullName>
        <ecNumber evidence="9">6.1.1.-</ecNumber>
    </submittedName>
</protein>
<evidence type="ECO:0000256" key="2">
    <source>
        <dbReference type="ARBA" id="ARBA00022723"/>
    </source>
</evidence>
<comment type="caution">
    <text evidence="9">The sequence shown here is derived from an EMBL/GenBank/DDBJ whole genome shotgun (WGS) entry which is preliminary data.</text>
</comment>
<keyword evidence="4" id="KW-0862">Zinc</keyword>
<dbReference type="PANTHER" id="PTHR43311">
    <property type="entry name" value="GLUTAMATE--TRNA LIGASE"/>
    <property type="match status" value="1"/>
</dbReference>
<evidence type="ECO:0000256" key="4">
    <source>
        <dbReference type="ARBA" id="ARBA00022833"/>
    </source>
</evidence>
<evidence type="ECO:0000256" key="1">
    <source>
        <dbReference type="ARBA" id="ARBA00022598"/>
    </source>
</evidence>
<name>A0A846MYQ2_9PROT</name>
<evidence type="ECO:0000256" key="5">
    <source>
        <dbReference type="ARBA" id="ARBA00022840"/>
    </source>
</evidence>
<dbReference type="RefSeq" id="WP_167082230.1">
    <property type="nucleotide sequence ID" value="NZ_BAAADC010000001.1"/>
</dbReference>
<dbReference type="GO" id="GO:0005524">
    <property type="term" value="F:ATP binding"/>
    <property type="evidence" value="ECO:0007669"/>
    <property type="project" value="UniProtKB-KW"/>
</dbReference>
<gene>
    <name evidence="9" type="ORF">FHS83_001405</name>
</gene>
<dbReference type="GO" id="GO:0004818">
    <property type="term" value="F:glutamate-tRNA ligase activity"/>
    <property type="evidence" value="ECO:0007669"/>
    <property type="project" value="TreeGrafter"/>
</dbReference>
<keyword evidence="2" id="KW-0479">Metal-binding</keyword>
<organism evidence="9 10">
    <name type="scientific">Rhizomicrobium palustre</name>
    <dbReference type="NCBI Taxonomy" id="189966"/>
    <lineage>
        <taxon>Bacteria</taxon>
        <taxon>Pseudomonadati</taxon>
        <taxon>Pseudomonadota</taxon>
        <taxon>Alphaproteobacteria</taxon>
        <taxon>Micropepsales</taxon>
        <taxon>Micropepsaceae</taxon>
        <taxon>Rhizomicrobium</taxon>
    </lineage>
</organism>
<sequence>MITTRFAPSPTGLLHLGHAYAALFAAMRGARFLVRIEDIDFTRCKPEYEAGIFEDLAWLGLSWDMPVLRQSMRMGAYSAALERLKSLGLIYPCFCTRAEIAAEIARAAEAPHGPEGPHYPGTCRALSYAQQAEKIAAGIPYALRLDTAKAAALAGDLYFEESGEGVTGRIKAEPQRFGDIVLARKDTPAAYHLAVVVDDAFQGVNLVTRGEDLFTATHIQRLLQALLGLPEPLYAHHRLILDESGKKFSKRDRAVTLASLRESGADPLEIMTRIGFMGCRDIS</sequence>
<proteinExistence type="inferred from homology"/>
<keyword evidence="7" id="KW-0648">Protein biosynthesis</keyword>
<keyword evidence="10" id="KW-1185">Reference proteome</keyword>
<keyword evidence="3 7" id="KW-0547">Nucleotide-binding</keyword>
<dbReference type="GO" id="GO:0006424">
    <property type="term" value="P:glutamyl-tRNA aminoacylation"/>
    <property type="evidence" value="ECO:0007669"/>
    <property type="project" value="TreeGrafter"/>
</dbReference>
<dbReference type="Pfam" id="PF00749">
    <property type="entry name" value="tRNA-synt_1c"/>
    <property type="match status" value="1"/>
</dbReference>
<dbReference type="EMBL" id="JAASRM010000001">
    <property type="protein sequence ID" value="NIK88087.1"/>
    <property type="molecule type" value="Genomic_DNA"/>
</dbReference>
<dbReference type="EC" id="6.1.1.-" evidence="9"/>
<keyword evidence="6 7" id="KW-0030">Aminoacyl-tRNA synthetase</keyword>
<evidence type="ECO:0000259" key="8">
    <source>
        <dbReference type="Pfam" id="PF00749"/>
    </source>
</evidence>
<evidence type="ECO:0000256" key="3">
    <source>
        <dbReference type="ARBA" id="ARBA00022741"/>
    </source>
</evidence>
<keyword evidence="5 7" id="KW-0067">ATP-binding</keyword>
<evidence type="ECO:0000256" key="6">
    <source>
        <dbReference type="ARBA" id="ARBA00023146"/>
    </source>
</evidence>
<dbReference type="InterPro" id="IPR020058">
    <property type="entry name" value="Glu/Gln-tRNA-synth_Ib_cat-dom"/>
</dbReference>